<dbReference type="EMBL" id="CAJOBC010092477">
    <property type="protein sequence ID" value="CAF4409622.1"/>
    <property type="molecule type" value="Genomic_DNA"/>
</dbReference>
<protein>
    <submittedName>
        <fullName evidence="2">Uncharacterized protein</fullName>
    </submittedName>
</protein>
<sequence>IGKKLIITNEHDHSSPVLYSLFENNLPSILHSLTNVDFISLFNEEKHLVVITKTPLVMEIFDIQNLTNSLFNFNISDISQSQLCGIQTQSQFILLSFYNCFMLLKLQYNSQTSTYDIVEKYIVNITRIQSEEQFHYKLHLTNDNNYIIMEQGQIDSDLKSICVYMRDKSDTNLLHFSTLKYLKQKHVRAKTTTCLFQTYTVFHRKPHLLIAHHGNILRAKLPTKEQLNELLCELDIQPDNHSWMKHSLKLYQETTDKHSLSVNVTALTIQSDDSCFASGGDDGSIVVWYFNENAQEVLRNQNDKITDLKFDGLSTKCKLYSSSINRTFTVWCYNNSQWNVLHELYMHIPIEKFYIVSNNNSSQQVLIALGRFWGYDRLLMFEILSPDKLCINETNSNTNDEIKYNFQASDMTSFAL</sequence>
<dbReference type="Gene3D" id="2.130.10.10">
    <property type="entry name" value="YVTN repeat-like/Quinoprotein amine dehydrogenase"/>
    <property type="match status" value="1"/>
</dbReference>
<evidence type="ECO:0000313" key="4">
    <source>
        <dbReference type="Proteomes" id="UP000663829"/>
    </source>
</evidence>
<dbReference type="InterPro" id="IPR001680">
    <property type="entry name" value="WD40_rpt"/>
</dbReference>
<dbReference type="PROSITE" id="PS50082">
    <property type="entry name" value="WD_REPEATS_2"/>
    <property type="match status" value="1"/>
</dbReference>
<dbReference type="Proteomes" id="UP000663829">
    <property type="component" value="Unassembled WGS sequence"/>
</dbReference>
<organism evidence="2 4">
    <name type="scientific">Didymodactylos carnosus</name>
    <dbReference type="NCBI Taxonomy" id="1234261"/>
    <lineage>
        <taxon>Eukaryota</taxon>
        <taxon>Metazoa</taxon>
        <taxon>Spiralia</taxon>
        <taxon>Gnathifera</taxon>
        <taxon>Rotifera</taxon>
        <taxon>Eurotatoria</taxon>
        <taxon>Bdelloidea</taxon>
        <taxon>Philodinida</taxon>
        <taxon>Philodinidae</taxon>
        <taxon>Didymodactylos</taxon>
    </lineage>
</organism>
<reference evidence="2" key="1">
    <citation type="submission" date="2021-02" db="EMBL/GenBank/DDBJ databases">
        <authorList>
            <person name="Nowell W R."/>
        </authorList>
    </citation>
    <scope>NUCLEOTIDE SEQUENCE</scope>
</reference>
<evidence type="ECO:0000256" key="1">
    <source>
        <dbReference type="PROSITE-ProRule" id="PRU00221"/>
    </source>
</evidence>
<keyword evidence="1" id="KW-0853">WD repeat</keyword>
<evidence type="ECO:0000313" key="3">
    <source>
        <dbReference type="EMBL" id="CAF4409622.1"/>
    </source>
</evidence>
<name>A0A815WX06_9BILA</name>
<accession>A0A815WX06</accession>
<comment type="caution">
    <text evidence="2">The sequence shown here is derived from an EMBL/GenBank/DDBJ whole genome shotgun (WGS) entry which is preliminary data.</text>
</comment>
<dbReference type="InterPro" id="IPR015943">
    <property type="entry name" value="WD40/YVTN_repeat-like_dom_sf"/>
</dbReference>
<dbReference type="SUPFAM" id="SSF50978">
    <property type="entry name" value="WD40 repeat-like"/>
    <property type="match status" value="1"/>
</dbReference>
<dbReference type="SMART" id="SM00320">
    <property type="entry name" value="WD40"/>
    <property type="match status" value="2"/>
</dbReference>
<gene>
    <name evidence="2" type="ORF">GPM918_LOCUS39069</name>
    <name evidence="3" type="ORF">SRO942_LOCUS39925</name>
</gene>
<evidence type="ECO:0000313" key="2">
    <source>
        <dbReference type="EMBL" id="CAF1548743.1"/>
    </source>
</evidence>
<dbReference type="OrthoDB" id="3238562at2759"/>
<dbReference type="InterPro" id="IPR036322">
    <property type="entry name" value="WD40_repeat_dom_sf"/>
</dbReference>
<dbReference type="Proteomes" id="UP000681722">
    <property type="component" value="Unassembled WGS sequence"/>
</dbReference>
<dbReference type="EMBL" id="CAJNOQ010026804">
    <property type="protein sequence ID" value="CAF1548743.1"/>
    <property type="molecule type" value="Genomic_DNA"/>
</dbReference>
<keyword evidence="4" id="KW-1185">Reference proteome</keyword>
<dbReference type="AlphaFoldDB" id="A0A815WX06"/>
<feature type="non-terminal residue" evidence="2">
    <location>
        <position position="1"/>
    </location>
</feature>
<feature type="repeat" description="WD" evidence="1">
    <location>
        <begin position="264"/>
        <end position="288"/>
    </location>
</feature>
<proteinExistence type="predicted"/>